<evidence type="ECO:0000313" key="4">
    <source>
        <dbReference type="Proteomes" id="UP000251889"/>
    </source>
</evidence>
<proteinExistence type="predicted"/>
<organism evidence="3 4">
    <name type="scientific">Pseudochryseolinea flava</name>
    <dbReference type="NCBI Taxonomy" id="2059302"/>
    <lineage>
        <taxon>Bacteria</taxon>
        <taxon>Pseudomonadati</taxon>
        <taxon>Bacteroidota</taxon>
        <taxon>Cytophagia</taxon>
        <taxon>Cytophagales</taxon>
        <taxon>Fulvivirgaceae</taxon>
        <taxon>Pseudochryseolinea</taxon>
    </lineage>
</organism>
<reference evidence="3 4" key="1">
    <citation type="submission" date="2018-06" db="EMBL/GenBank/DDBJ databases">
        <title>Chryseolinea flavus sp. nov., a member of the phylum Bacteroidetes isolated from soil.</title>
        <authorList>
            <person name="Li Y."/>
            <person name="Wang J."/>
        </authorList>
    </citation>
    <scope>NUCLEOTIDE SEQUENCE [LARGE SCALE GENOMIC DNA]</scope>
    <source>
        <strain evidence="3 4">SDU1-6</strain>
    </source>
</reference>
<feature type="signal peptide" evidence="2">
    <location>
        <begin position="1"/>
        <end position="18"/>
    </location>
</feature>
<evidence type="ECO:0000256" key="1">
    <source>
        <dbReference type="SAM" id="MobiDB-lite"/>
    </source>
</evidence>
<dbReference type="RefSeq" id="WP_112748765.1">
    <property type="nucleotide sequence ID" value="NZ_QMFY01000012.1"/>
</dbReference>
<feature type="compositionally biased region" description="Basic and acidic residues" evidence="1">
    <location>
        <begin position="21"/>
        <end position="48"/>
    </location>
</feature>
<sequence length="148" mass="15925">MKVIMLSILLLGCCAAFAQEKKTSKGHGTDKHTPANKDYDKTVSKESGKMQIRKSGNNTNGLADTTRTLTGPEQNTMNRAADFSASSSGSPSTPANNDGLLPDGTNTTQRASYNMAGSPIPSSRRLIEPAEKKEVAVEEPKRKTKKKR</sequence>
<feature type="region of interest" description="Disordered" evidence="1">
    <location>
        <begin position="21"/>
        <end position="148"/>
    </location>
</feature>
<name>A0A364XY64_9BACT</name>
<keyword evidence="2" id="KW-0732">Signal</keyword>
<protein>
    <submittedName>
        <fullName evidence="3">Uncharacterized protein</fullName>
    </submittedName>
</protein>
<dbReference type="Proteomes" id="UP000251889">
    <property type="component" value="Unassembled WGS sequence"/>
</dbReference>
<evidence type="ECO:0000313" key="3">
    <source>
        <dbReference type="EMBL" id="RAV99251.1"/>
    </source>
</evidence>
<feature type="compositionally biased region" description="Polar residues" evidence="1">
    <location>
        <begin position="54"/>
        <end position="78"/>
    </location>
</feature>
<feature type="chain" id="PRO_5017074006" evidence="2">
    <location>
        <begin position="19"/>
        <end position="148"/>
    </location>
</feature>
<feature type="compositionally biased region" description="Basic and acidic residues" evidence="1">
    <location>
        <begin position="125"/>
        <end position="141"/>
    </location>
</feature>
<comment type="caution">
    <text evidence="3">The sequence shown here is derived from an EMBL/GenBank/DDBJ whole genome shotgun (WGS) entry which is preliminary data.</text>
</comment>
<dbReference type="EMBL" id="QMFY01000012">
    <property type="protein sequence ID" value="RAV99251.1"/>
    <property type="molecule type" value="Genomic_DNA"/>
</dbReference>
<keyword evidence="4" id="KW-1185">Reference proteome</keyword>
<feature type="compositionally biased region" description="Low complexity" evidence="1">
    <location>
        <begin position="80"/>
        <end position="95"/>
    </location>
</feature>
<gene>
    <name evidence="3" type="ORF">DQQ10_20365</name>
</gene>
<accession>A0A364XY64</accession>
<evidence type="ECO:0000256" key="2">
    <source>
        <dbReference type="SAM" id="SignalP"/>
    </source>
</evidence>
<dbReference type="AlphaFoldDB" id="A0A364XY64"/>